<name>A0AAV5JFM2_9ROSI</name>
<keyword evidence="1" id="KW-1133">Transmembrane helix</keyword>
<accession>A0AAV5JFM2</accession>
<sequence length="48" mass="5224">MEIKALFPIVSVLDPLVTLALWLSLLSCAIKVVRPDAWEAQGSDELDG</sequence>
<organism evidence="2 3">
    <name type="scientific">Rubroshorea leprosula</name>
    <dbReference type="NCBI Taxonomy" id="152421"/>
    <lineage>
        <taxon>Eukaryota</taxon>
        <taxon>Viridiplantae</taxon>
        <taxon>Streptophyta</taxon>
        <taxon>Embryophyta</taxon>
        <taxon>Tracheophyta</taxon>
        <taxon>Spermatophyta</taxon>
        <taxon>Magnoliopsida</taxon>
        <taxon>eudicotyledons</taxon>
        <taxon>Gunneridae</taxon>
        <taxon>Pentapetalae</taxon>
        <taxon>rosids</taxon>
        <taxon>malvids</taxon>
        <taxon>Malvales</taxon>
        <taxon>Dipterocarpaceae</taxon>
        <taxon>Rubroshorea</taxon>
    </lineage>
</organism>
<dbReference type="Proteomes" id="UP001054252">
    <property type="component" value="Unassembled WGS sequence"/>
</dbReference>
<evidence type="ECO:0000256" key="1">
    <source>
        <dbReference type="SAM" id="Phobius"/>
    </source>
</evidence>
<keyword evidence="1" id="KW-0812">Transmembrane</keyword>
<protein>
    <submittedName>
        <fullName evidence="2">Uncharacterized protein</fullName>
    </submittedName>
</protein>
<reference evidence="2 3" key="1">
    <citation type="journal article" date="2021" name="Commun. Biol.">
        <title>The genome of Shorea leprosula (Dipterocarpaceae) highlights the ecological relevance of drought in aseasonal tropical rainforests.</title>
        <authorList>
            <person name="Ng K.K.S."/>
            <person name="Kobayashi M.J."/>
            <person name="Fawcett J.A."/>
            <person name="Hatakeyama M."/>
            <person name="Paape T."/>
            <person name="Ng C.H."/>
            <person name="Ang C.C."/>
            <person name="Tnah L.H."/>
            <person name="Lee C.T."/>
            <person name="Nishiyama T."/>
            <person name="Sese J."/>
            <person name="O'Brien M.J."/>
            <person name="Copetti D."/>
            <person name="Mohd Noor M.I."/>
            <person name="Ong R.C."/>
            <person name="Putra M."/>
            <person name="Sireger I.Z."/>
            <person name="Indrioko S."/>
            <person name="Kosugi Y."/>
            <person name="Izuno A."/>
            <person name="Isagi Y."/>
            <person name="Lee S.L."/>
            <person name="Shimizu K.K."/>
        </authorList>
    </citation>
    <scope>NUCLEOTIDE SEQUENCE [LARGE SCALE GENOMIC DNA]</scope>
    <source>
        <strain evidence="2">214</strain>
    </source>
</reference>
<comment type="caution">
    <text evidence="2">The sequence shown here is derived from an EMBL/GenBank/DDBJ whole genome shotgun (WGS) entry which is preliminary data.</text>
</comment>
<keyword evidence="1" id="KW-0472">Membrane</keyword>
<evidence type="ECO:0000313" key="3">
    <source>
        <dbReference type="Proteomes" id="UP001054252"/>
    </source>
</evidence>
<dbReference type="EMBL" id="BPVZ01000038">
    <property type="protein sequence ID" value="GKV13403.1"/>
    <property type="molecule type" value="Genomic_DNA"/>
</dbReference>
<proteinExistence type="predicted"/>
<dbReference type="PROSITE" id="PS51257">
    <property type="entry name" value="PROKAR_LIPOPROTEIN"/>
    <property type="match status" value="1"/>
</dbReference>
<feature type="transmembrane region" description="Helical" evidence="1">
    <location>
        <begin position="6"/>
        <end position="26"/>
    </location>
</feature>
<evidence type="ECO:0000313" key="2">
    <source>
        <dbReference type="EMBL" id="GKV13403.1"/>
    </source>
</evidence>
<gene>
    <name evidence="2" type="ORF">SLEP1_g24412</name>
</gene>
<dbReference type="AlphaFoldDB" id="A0AAV5JFM2"/>
<keyword evidence="3" id="KW-1185">Reference proteome</keyword>